<dbReference type="InterPro" id="IPR057264">
    <property type="entry name" value="Ribosomal_uL24_C"/>
</dbReference>
<evidence type="ECO:0000256" key="3">
    <source>
        <dbReference type="ARBA" id="ARBA00010618"/>
    </source>
</evidence>
<dbReference type="NCBIfam" id="TIGR01079">
    <property type="entry name" value="rplX_bact"/>
    <property type="match status" value="1"/>
</dbReference>
<dbReference type="GO" id="GO:0005840">
    <property type="term" value="C:ribosome"/>
    <property type="evidence" value="ECO:0007669"/>
    <property type="project" value="UniProtKB-KW"/>
</dbReference>
<dbReference type="GeneID" id="20834130"/>
<dbReference type="GO" id="GO:0009507">
    <property type="term" value="C:chloroplast"/>
    <property type="evidence" value="ECO:0007669"/>
    <property type="project" value="UniProtKB-SubCell"/>
</dbReference>
<dbReference type="PROSITE" id="PS01108">
    <property type="entry name" value="RIBOSOMAL_L24"/>
    <property type="match status" value="1"/>
</dbReference>
<dbReference type="SUPFAM" id="SSF50104">
    <property type="entry name" value="Translation proteins SH3-like domain"/>
    <property type="match status" value="1"/>
</dbReference>
<dbReference type="SMART" id="SM00739">
    <property type="entry name" value="KOW"/>
    <property type="match status" value="1"/>
</dbReference>
<evidence type="ECO:0000256" key="5">
    <source>
        <dbReference type="ARBA" id="ARBA00022528"/>
    </source>
</evidence>
<dbReference type="InterPro" id="IPR014722">
    <property type="entry name" value="Rib_uL2_dom2"/>
</dbReference>
<evidence type="ECO:0000256" key="7">
    <source>
        <dbReference type="ARBA" id="ARBA00022980"/>
    </source>
</evidence>
<evidence type="ECO:0000256" key="9">
    <source>
        <dbReference type="ARBA" id="ARBA00035282"/>
    </source>
</evidence>
<dbReference type="InterPro" id="IPR041988">
    <property type="entry name" value="Ribosomal_uL24_KOW"/>
</dbReference>
<dbReference type="RefSeq" id="YP_009093381.1">
    <property type="nucleotide sequence ID" value="NC_025313.1"/>
</dbReference>
<evidence type="ECO:0000256" key="6">
    <source>
        <dbReference type="ARBA" id="ARBA00022640"/>
    </source>
</evidence>
<dbReference type="AlphaFoldDB" id="A0A089X8U5"/>
<reference evidence="12" key="2">
    <citation type="submission" date="2014-06" db="EMBL/GenBank/DDBJ databases">
        <authorList>
            <person name="Sabir J.S.M."/>
            <person name="Yu M."/>
            <person name="Ashworth M.P."/>
            <person name="Baeshen N.A."/>
            <person name="Baeshen M.N."/>
            <person name="Bahieldin A."/>
            <person name="Theriot E.C."/>
            <person name="Jansen R.K."/>
        </authorList>
    </citation>
    <scope>NUCLEOTIDE SEQUENCE</scope>
</reference>
<dbReference type="GO" id="GO:0006412">
    <property type="term" value="P:translation"/>
    <property type="evidence" value="ECO:0007669"/>
    <property type="project" value="UniProtKB-UniRule"/>
</dbReference>
<dbReference type="Pfam" id="PF23291">
    <property type="entry name" value="KOW4_SPT5"/>
    <property type="match status" value="1"/>
</dbReference>
<dbReference type="GO" id="GO:0003735">
    <property type="term" value="F:structural constituent of ribosome"/>
    <property type="evidence" value="ECO:0007669"/>
    <property type="project" value="InterPro"/>
</dbReference>
<evidence type="ECO:0000256" key="8">
    <source>
        <dbReference type="ARBA" id="ARBA00023274"/>
    </source>
</evidence>
<dbReference type="Gene3D" id="2.30.30.30">
    <property type="match status" value="1"/>
</dbReference>
<keyword evidence="8 10" id="KW-0687">Ribonucleoprotein</keyword>
<dbReference type="Pfam" id="PF17136">
    <property type="entry name" value="ribosomal_L24"/>
    <property type="match status" value="1"/>
</dbReference>
<comment type="subcellular location">
    <subcellularLocation>
        <location evidence="2 10">Plastid</location>
        <location evidence="2 10">Chloroplast</location>
    </subcellularLocation>
</comment>
<keyword evidence="5 12" id="KW-0150">Chloroplast</keyword>
<dbReference type="EMBL" id="KJ958484">
    <property type="protein sequence ID" value="AIR76054.1"/>
    <property type="molecule type" value="Genomic_DNA"/>
</dbReference>
<evidence type="ECO:0000313" key="12">
    <source>
        <dbReference type="EMBL" id="AIR76054.1"/>
    </source>
</evidence>
<accession>A0A089X8U5</accession>
<dbReference type="GO" id="GO:0019843">
    <property type="term" value="F:rRNA binding"/>
    <property type="evidence" value="ECO:0007669"/>
    <property type="project" value="UniProtKB-UniRule"/>
</dbReference>
<name>A0A089X8U5_CERBC</name>
<gene>
    <name evidence="10 12" type="primary">rpl24</name>
</gene>
<dbReference type="InterPro" id="IPR041977">
    <property type="entry name" value="KOW_Spt5_4"/>
</dbReference>
<dbReference type="PANTHER" id="PTHR12903">
    <property type="entry name" value="MITOCHONDRIAL RIBOSOMAL PROTEIN L24"/>
    <property type="match status" value="1"/>
</dbReference>
<dbReference type="InterPro" id="IPR005825">
    <property type="entry name" value="Ribosomal_uL24_CS"/>
</dbReference>
<comment type="function">
    <text evidence="1 10">One of two assembly initiator proteins, it binds directly to the 5'-end of the 23S rRNA, where it nucleates assembly of the 50S subunit.</text>
</comment>
<evidence type="ECO:0000259" key="11">
    <source>
        <dbReference type="SMART" id="SM00739"/>
    </source>
</evidence>
<feature type="domain" description="KOW" evidence="11">
    <location>
        <begin position="8"/>
        <end position="35"/>
    </location>
</feature>
<sequence length="83" mass="9337">MGKTIKMHIKVGDTVKIIAGFDKNKTGEVLKIYRNTGKIIVKGINFKYKHIKPNTENEVGEIKQFEAPIHHSNVKLNSTSTES</sequence>
<dbReference type="InterPro" id="IPR008991">
    <property type="entry name" value="Translation_prot_SH3-like_sf"/>
</dbReference>
<dbReference type="InterPro" id="IPR005824">
    <property type="entry name" value="KOW"/>
</dbReference>
<organism evidence="12">
    <name type="scientific">Cerataulina bicornis</name>
    <name type="common">Diatom</name>
    <name type="synonym">Cerataulina daemon</name>
    <dbReference type="NCBI Taxonomy" id="1527800"/>
    <lineage>
        <taxon>Eukaryota</taxon>
        <taxon>Sar</taxon>
        <taxon>Stramenopiles</taxon>
        <taxon>Ochrophyta</taxon>
        <taxon>Bacillariophyta</taxon>
        <taxon>Mediophyceae</taxon>
        <taxon>Biddulphiophycidae</taxon>
        <taxon>Hemiaulales</taxon>
        <taxon>Hemiaulaceae</taxon>
        <taxon>Cerataulina</taxon>
    </lineage>
</organism>
<evidence type="ECO:0000256" key="10">
    <source>
        <dbReference type="HAMAP-Rule" id="MF_01326"/>
    </source>
</evidence>
<evidence type="ECO:0000256" key="4">
    <source>
        <dbReference type="ARBA" id="ARBA00011838"/>
    </source>
</evidence>
<dbReference type="HAMAP" id="MF_01326_B">
    <property type="entry name" value="Ribosomal_uL24_B"/>
    <property type="match status" value="1"/>
</dbReference>
<geneLocation type="chloroplast" evidence="12"/>
<dbReference type="GO" id="GO:1990904">
    <property type="term" value="C:ribonucleoprotein complex"/>
    <property type="evidence" value="ECO:0007669"/>
    <property type="project" value="UniProtKB-KW"/>
</dbReference>
<keyword evidence="10" id="KW-0699">rRNA-binding</keyword>
<keyword evidence="7 10" id="KW-0689">Ribosomal protein</keyword>
<evidence type="ECO:0000256" key="2">
    <source>
        <dbReference type="ARBA" id="ARBA00004229"/>
    </source>
</evidence>
<proteinExistence type="inferred from homology"/>
<dbReference type="CDD" id="cd06089">
    <property type="entry name" value="KOW_RPL26"/>
    <property type="match status" value="1"/>
</dbReference>
<comment type="subunit">
    <text evidence="4 10">Part of the 50S ribosomal subunit.</text>
</comment>
<keyword evidence="6 12" id="KW-0934">Plastid</keyword>
<reference evidence="12" key="1">
    <citation type="journal article" date="2014" name="PLoS ONE">
        <title>Conserved gene order and expanded inverted repeats characterize plastid genomes of Thalassiosirales.</title>
        <authorList>
            <person name="Sabir J.S."/>
            <person name="Yu M."/>
            <person name="Ashworth M.P."/>
            <person name="Baeshen N.A."/>
            <person name="Baeshen M.N."/>
            <person name="Bahieldin A."/>
            <person name="Theriot E.C."/>
            <person name="Jansen R.K."/>
        </authorList>
    </citation>
    <scope>NUCLEOTIDE SEQUENCE</scope>
</reference>
<keyword evidence="10" id="KW-0694">RNA-binding</keyword>
<protein>
    <recommendedName>
        <fullName evidence="9 10">Large ribosomal subunit protein uL24c</fullName>
    </recommendedName>
</protein>
<evidence type="ECO:0000256" key="1">
    <source>
        <dbReference type="ARBA" id="ARBA00004072"/>
    </source>
</evidence>
<comment type="similarity">
    <text evidence="3 10">Belongs to the universal ribosomal protein uL24 family.</text>
</comment>
<dbReference type="InterPro" id="IPR003256">
    <property type="entry name" value="Ribosomal_uL24"/>
</dbReference>